<feature type="transmembrane region" description="Helical" evidence="10">
    <location>
        <begin position="42"/>
        <end position="70"/>
    </location>
</feature>
<protein>
    <recommendedName>
        <fullName evidence="2">histidine kinase</fullName>
        <ecNumber evidence="2">2.7.13.3</ecNumber>
    </recommendedName>
</protein>
<evidence type="ECO:0000256" key="9">
    <source>
        <dbReference type="SAM" id="Coils"/>
    </source>
</evidence>
<dbReference type="Pfam" id="PF00512">
    <property type="entry name" value="HisKA"/>
    <property type="match status" value="1"/>
</dbReference>
<dbReference type="CDD" id="cd00082">
    <property type="entry name" value="HisKA"/>
    <property type="match status" value="1"/>
</dbReference>
<evidence type="ECO:0000313" key="12">
    <source>
        <dbReference type="EMBL" id="CDM64287.1"/>
    </source>
</evidence>
<dbReference type="Pfam" id="PF02518">
    <property type="entry name" value="HATPase_c"/>
    <property type="match status" value="1"/>
</dbReference>
<evidence type="ECO:0000313" key="13">
    <source>
        <dbReference type="Proteomes" id="UP000031518"/>
    </source>
</evidence>
<evidence type="ECO:0000256" key="4">
    <source>
        <dbReference type="ARBA" id="ARBA00022679"/>
    </source>
</evidence>
<evidence type="ECO:0000256" key="2">
    <source>
        <dbReference type="ARBA" id="ARBA00012438"/>
    </source>
</evidence>
<dbReference type="InterPro" id="IPR003661">
    <property type="entry name" value="HisK_dim/P_dom"/>
</dbReference>
<evidence type="ECO:0000256" key="5">
    <source>
        <dbReference type="ARBA" id="ARBA00022741"/>
    </source>
</evidence>
<dbReference type="PRINTS" id="PR00344">
    <property type="entry name" value="BCTRLSENSOR"/>
</dbReference>
<dbReference type="PANTHER" id="PTHR43065">
    <property type="entry name" value="SENSOR HISTIDINE KINASE"/>
    <property type="match status" value="1"/>
</dbReference>
<feature type="transmembrane region" description="Helical" evidence="10">
    <location>
        <begin position="6"/>
        <end position="30"/>
    </location>
</feature>
<sequence length="360" mass="39427">MKVQRSTLLYAAGVAAATLSITALHLVTPLDRIVLHQIYQRLYYIPIIVAAVRFGLRGGLSAALFASIAYVPHVLMHWQHSNPDYALNQYAEIILFNVVGIVTGALGDRSRTARARAEQTAAELQRAYAELRQTFEQLLRADRLISLGELSAAIVHEVRNPLGAIKGAVEIMEDGISPDNPRREFAAIAKREIDRLDRLVEEFLRFARSPKPVVERVDLNEIVASVAALVERQAGMQGVRVERRLAARKLETMADGAQIRQALMNLCLNALQAMARGGTLTLRTNTSDRNGVSVEVEDEGGGIDPKIAARIFDPFFTTKERGLGLGLSIAYKVAIEHGGTLTFRNGEKGAIFRLALPGAN</sequence>
<dbReference type="AlphaFoldDB" id="A0A0B6WUB7"/>
<dbReference type="InterPro" id="IPR036890">
    <property type="entry name" value="HATPase_C_sf"/>
</dbReference>
<keyword evidence="10" id="KW-0812">Transmembrane</keyword>
<dbReference type="SUPFAM" id="SSF47384">
    <property type="entry name" value="Homodimeric domain of signal transducing histidine kinase"/>
    <property type="match status" value="1"/>
</dbReference>
<evidence type="ECO:0000256" key="3">
    <source>
        <dbReference type="ARBA" id="ARBA00022553"/>
    </source>
</evidence>
<dbReference type="InterPro" id="IPR003594">
    <property type="entry name" value="HATPase_dom"/>
</dbReference>
<proteinExistence type="predicted"/>
<dbReference type="EC" id="2.7.13.3" evidence="2"/>
<evidence type="ECO:0000256" key="10">
    <source>
        <dbReference type="SAM" id="Phobius"/>
    </source>
</evidence>
<dbReference type="RefSeq" id="WP_041973392.1">
    <property type="nucleotide sequence ID" value="NZ_CBXV010000001.1"/>
</dbReference>
<evidence type="ECO:0000256" key="7">
    <source>
        <dbReference type="ARBA" id="ARBA00022840"/>
    </source>
</evidence>
<dbReference type="Gene3D" id="1.10.287.130">
    <property type="match status" value="1"/>
</dbReference>
<dbReference type="STRING" id="454194.PYK22_00280"/>
<comment type="catalytic activity">
    <reaction evidence="1">
        <text>ATP + protein L-histidine = ADP + protein N-phospho-L-histidine.</text>
        <dbReference type="EC" id="2.7.13.3"/>
    </reaction>
</comment>
<keyword evidence="8" id="KW-0902">Two-component regulatory system</keyword>
<keyword evidence="6 12" id="KW-0418">Kinase</keyword>
<evidence type="ECO:0000259" key="11">
    <source>
        <dbReference type="PROSITE" id="PS50109"/>
    </source>
</evidence>
<reference evidence="12 13" key="1">
    <citation type="submission" date="2013-12" db="EMBL/GenBank/DDBJ databases">
        <authorList>
            <person name="Stott M."/>
        </authorList>
    </citation>
    <scope>NUCLEOTIDE SEQUENCE [LARGE SCALE GENOMIC DNA]</scope>
    <source>
        <strain evidence="12 13">K22</strain>
    </source>
</reference>
<evidence type="ECO:0000256" key="1">
    <source>
        <dbReference type="ARBA" id="ARBA00000085"/>
    </source>
</evidence>
<keyword evidence="10" id="KW-0472">Membrane</keyword>
<accession>A0A0B6WUB7</accession>
<keyword evidence="13" id="KW-1185">Reference proteome</keyword>
<gene>
    <name evidence="12" type="ORF">PYK22_00280</name>
</gene>
<keyword evidence="7" id="KW-0067">ATP-binding</keyword>
<dbReference type="OrthoDB" id="9764522at2"/>
<feature type="domain" description="Histidine kinase" evidence="11">
    <location>
        <begin position="153"/>
        <end position="360"/>
    </location>
</feature>
<reference evidence="12 13" key="2">
    <citation type="submission" date="2015-01" db="EMBL/GenBank/DDBJ databases">
        <title>Complete genome sequence of Pyrinomonas methylaliphatogenes type strain K22T.</title>
        <authorList>
            <person name="Lee K.C.Y."/>
            <person name="Power J.F."/>
            <person name="Dunfield P.F."/>
            <person name="Morgan X.C."/>
            <person name="Huttenhower C."/>
            <person name="Stott M.B."/>
        </authorList>
    </citation>
    <scope>NUCLEOTIDE SEQUENCE [LARGE SCALE GENOMIC DNA]</scope>
    <source>
        <strain evidence="12 13">K22</strain>
    </source>
</reference>
<keyword evidence="9" id="KW-0175">Coiled coil</keyword>
<dbReference type="SMART" id="SM00388">
    <property type="entry name" value="HisKA"/>
    <property type="match status" value="1"/>
</dbReference>
<evidence type="ECO:0000256" key="6">
    <source>
        <dbReference type="ARBA" id="ARBA00022777"/>
    </source>
</evidence>
<dbReference type="GO" id="GO:0005524">
    <property type="term" value="F:ATP binding"/>
    <property type="evidence" value="ECO:0007669"/>
    <property type="project" value="UniProtKB-KW"/>
</dbReference>
<feature type="transmembrane region" description="Helical" evidence="10">
    <location>
        <begin position="90"/>
        <end position="107"/>
    </location>
</feature>
<dbReference type="Gene3D" id="3.30.565.10">
    <property type="entry name" value="Histidine kinase-like ATPase, C-terminal domain"/>
    <property type="match status" value="1"/>
</dbReference>
<dbReference type="GO" id="GO:0000155">
    <property type="term" value="F:phosphorelay sensor kinase activity"/>
    <property type="evidence" value="ECO:0007669"/>
    <property type="project" value="InterPro"/>
</dbReference>
<dbReference type="Proteomes" id="UP000031518">
    <property type="component" value="Unassembled WGS sequence"/>
</dbReference>
<dbReference type="SUPFAM" id="SSF55874">
    <property type="entry name" value="ATPase domain of HSP90 chaperone/DNA topoisomerase II/histidine kinase"/>
    <property type="match status" value="1"/>
</dbReference>
<organism evidence="12 13">
    <name type="scientific">Pyrinomonas methylaliphatogenes</name>
    <dbReference type="NCBI Taxonomy" id="454194"/>
    <lineage>
        <taxon>Bacteria</taxon>
        <taxon>Pseudomonadati</taxon>
        <taxon>Acidobacteriota</taxon>
        <taxon>Blastocatellia</taxon>
        <taxon>Blastocatellales</taxon>
        <taxon>Pyrinomonadaceae</taxon>
        <taxon>Pyrinomonas</taxon>
    </lineage>
</organism>
<dbReference type="PANTHER" id="PTHR43065:SF10">
    <property type="entry name" value="PEROXIDE STRESS-ACTIVATED HISTIDINE KINASE MAK3"/>
    <property type="match status" value="1"/>
</dbReference>
<keyword evidence="10" id="KW-1133">Transmembrane helix</keyword>
<dbReference type="InterPro" id="IPR004358">
    <property type="entry name" value="Sig_transdc_His_kin-like_C"/>
</dbReference>
<keyword evidence="3" id="KW-0597">Phosphoprotein</keyword>
<dbReference type="SMART" id="SM00387">
    <property type="entry name" value="HATPase_c"/>
    <property type="match status" value="1"/>
</dbReference>
<evidence type="ECO:0000256" key="8">
    <source>
        <dbReference type="ARBA" id="ARBA00023012"/>
    </source>
</evidence>
<dbReference type="InterPro" id="IPR036097">
    <property type="entry name" value="HisK_dim/P_sf"/>
</dbReference>
<keyword evidence="5" id="KW-0547">Nucleotide-binding</keyword>
<dbReference type="PROSITE" id="PS50109">
    <property type="entry name" value="HIS_KIN"/>
    <property type="match status" value="1"/>
</dbReference>
<feature type="coiled-coil region" evidence="9">
    <location>
        <begin position="114"/>
        <end position="141"/>
    </location>
</feature>
<keyword evidence="4" id="KW-0808">Transferase</keyword>
<dbReference type="InterPro" id="IPR005467">
    <property type="entry name" value="His_kinase_dom"/>
</dbReference>
<dbReference type="EMBL" id="CBXV010000001">
    <property type="protein sequence ID" value="CDM64287.1"/>
    <property type="molecule type" value="Genomic_DNA"/>
</dbReference>
<name>A0A0B6WUB7_9BACT</name>